<keyword evidence="3" id="KW-1185">Reference proteome</keyword>
<accession>A0A285TJB0</accession>
<organism evidence="2 3">
    <name type="scientific">Rhodobacter maris</name>
    <dbReference type="NCBI Taxonomy" id="446682"/>
    <lineage>
        <taxon>Bacteria</taxon>
        <taxon>Pseudomonadati</taxon>
        <taxon>Pseudomonadota</taxon>
        <taxon>Alphaproteobacteria</taxon>
        <taxon>Rhodobacterales</taxon>
        <taxon>Rhodobacter group</taxon>
        <taxon>Rhodobacter</taxon>
    </lineage>
</organism>
<dbReference type="Pfam" id="PF22262">
    <property type="entry name" value="DUF6950"/>
    <property type="match status" value="1"/>
</dbReference>
<name>A0A285TJB0_9RHOB</name>
<dbReference type="EMBL" id="OBMT01000020">
    <property type="protein sequence ID" value="SOC20581.1"/>
    <property type="molecule type" value="Genomic_DNA"/>
</dbReference>
<proteinExistence type="predicted"/>
<evidence type="ECO:0000313" key="3">
    <source>
        <dbReference type="Proteomes" id="UP000219111"/>
    </source>
</evidence>
<dbReference type="RefSeq" id="WP_176518685.1">
    <property type="nucleotide sequence ID" value="NZ_OBMT01000020.1"/>
</dbReference>
<sequence>MTPLTRVPDWQSRLRLYLRAARHRPLTPGQHDCCLFAAGAVAAQTGVDLAAGWRGRYTTIRGGYRVLRAAGYADHVALIAAHLPETSPSRCAEGDIAVLPGEDGIATGVIQGEAVYVLWAGGSLTLAPIDAVLRGFKVGGA</sequence>
<gene>
    <name evidence="2" type="ORF">SAMN05877831_1202</name>
</gene>
<reference evidence="3" key="1">
    <citation type="submission" date="2017-08" db="EMBL/GenBank/DDBJ databases">
        <authorList>
            <person name="Varghese N."/>
            <person name="Submissions S."/>
        </authorList>
    </citation>
    <scope>NUCLEOTIDE SEQUENCE [LARGE SCALE GENOMIC DNA]</scope>
    <source>
        <strain evidence="3">JA276</strain>
    </source>
</reference>
<evidence type="ECO:0000259" key="1">
    <source>
        <dbReference type="Pfam" id="PF22262"/>
    </source>
</evidence>
<protein>
    <recommendedName>
        <fullName evidence="1">DUF6950 domain-containing protein</fullName>
    </recommendedName>
</protein>
<dbReference type="Proteomes" id="UP000219111">
    <property type="component" value="Unassembled WGS sequence"/>
</dbReference>
<feature type="domain" description="DUF6950" evidence="1">
    <location>
        <begin position="5"/>
        <end position="138"/>
    </location>
</feature>
<dbReference type="AlphaFoldDB" id="A0A285TJB0"/>
<dbReference type="InterPro" id="IPR053802">
    <property type="entry name" value="DUF6950"/>
</dbReference>
<evidence type="ECO:0000313" key="2">
    <source>
        <dbReference type="EMBL" id="SOC20581.1"/>
    </source>
</evidence>